<evidence type="ECO:0000259" key="6">
    <source>
        <dbReference type="PROSITE" id="PS50089"/>
    </source>
</evidence>
<feature type="region of interest" description="Disordered" evidence="5">
    <location>
        <begin position="149"/>
        <end position="193"/>
    </location>
</feature>
<keyword evidence="7" id="KW-1185">Reference proteome</keyword>
<organism evidence="7 8">
    <name type="scientific">Actinia tenebrosa</name>
    <name type="common">Australian red waratah sea anemone</name>
    <dbReference type="NCBI Taxonomy" id="6105"/>
    <lineage>
        <taxon>Eukaryota</taxon>
        <taxon>Metazoa</taxon>
        <taxon>Cnidaria</taxon>
        <taxon>Anthozoa</taxon>
        <taxon>Hexacorallia</taxon>
        <taxon>Actiniaria</taxon>
        <taxon>Actiniidae</taxon>
        <taxon>Actinia</taxon>
    </lineage>
</organism>
<dbReference type="AlphaFoldDB" id="A0A6P8HYZ7"/>
<sequence>MNYEIFDSRREDNENHAVVKKNLISRNMDNLIRLSQASSFDQRFNCLICWSPRLRMVYGSCQHRLCVNCLYDSDDLRRDGLDKCPTCQLEDAFPIFKPSIPEDNIALQQQIGVVSCTNSGCESEMWYWELEKHLSTECCFNKLKTTQQSKKRKSVSDKPHEYNLRHSSKRHSPGRYSFSQEYRRSSRRKMSSA</sequence>
<keyword evidence="1" id="KW-0479">Metal-binding</keyword>
<dbReference type="PROSITE" id="PS00518">
    <property type="entry name" value="ZF_RING_1"/>
    <property type="match status" value="1"/>
</dbReference>
<gene>
    <name evidence="8" type="primary">LOC116294378</name>
</gene>
<dbReference type="PROSITE" id="PS50089">
    <property type="entry name" value="ZF_RING_2"/>
    <property type="match status" value="1"/>
</dbReference>
<protein>
    <submittedName>
        <fullName evidence="8">TNF receptor-associated factor 6-A-like</fullName>
    </submittedName>
</protein>
<evidence type="ECO:0000256" key="3">
    <source>
        <dbReference type="ARBA" id="ARBA00022833"/>
    </source>
</evidence>
<dbReference type="InterPro" id="IPR001841">
    <property type="entry name" value="Znf_RING"/>
</dbReference>
<dbReference type="OrthoDB" id="6040387at2759"/>
<dbReference type="GO" id="GO:0008270">
    <property type="term" value="F:zinc ion binding"/>
    <property type="evidence" value="ECO:0007669"/>
    <property type="project" value="UniProtKB-KW"/>
</dbReference>
<dbReference type="GeneID" id="116294378"/>
<dbReference type="InParanoid" id="A0A6P8HYZ7"/>
<feature type="domain" description="RING-type" evidence="6">
    <location>
        <begin position="46"/>
        <end position="88"/>
    </location>
</feature>
<evidence type="ECO:0000313" key="7">
    <source>
        <dbReference type="Proteomes" id="UP000515163"/>
    </source>
</evidence>
<dbReference type="KEGG" id="aten:116294378"/>
<dbReference type="InterPro" id="IPR017907">
    <property type="entry name" value="Znf_RING_CS"/>
</dbReference>
<name>A0A6P8HYZ7_ACTTE</name>
<accession>A0A6P8HYZ7</accession>
<dbReference type="RefSeq" id="XP_031557832.1">
    <property type="nucleotide sequence ID" value="XM_031701972.1"/>
</dbReference>
<reference evidence="8" key="1">
    <citation type="submission" date="2025-08" db="UniProtKB">
        <authorList>
            <consortium name="RefSeq"/>
        </authorList>
    </citation>
    <scope>IDENTIFICATION</scope>
    <source>
        <tissue evidence="8">Tentacle</tissue>
    </source>
</reference>
<evidence type="ECO:0000256" key="2">
    <source>
        <dbReference type="ARBA" id="ARBA00022771"/>
    </source>
</evidence>
<evidence type="ECO:0000313" key="8">
    <source>
        <dbReference type="RefSeq" id="XP_031557832.1"/>
    </source>
</evidence>
<dbReference type="Gene3D" id="3.30.40.10">
    <property type="entry name" value="Zinc/RING finger domain, C3HC4 (zinc finger)"/>
    <property type="match status" value="1"/>
</dbReference>
<proteinExistence type="predicted"/>
<feature type="compositionally biased region" description="Basic and acidic residues" evidence="5">
    <location>
        <begin position="154"/>
        <end position="164"/>
    </location>
</feature>
<dbReference type="SUPFAM" id="SSF57850">
    <property type="entry name" value="RING/U-box"/>
    <property type="match status" value="1"/>
</dbReference>
<evidence type="ECO:0000256" key="4">
    <source>
        <dbReference type="PROSITE-ProRule" id="PRU00175"/>
    </source>
</evidence>
<evidence type="ECO:0000256" key="1">
    <source>
        <dbReference type="ARBA" id="ARBA00022723"/>
    </source>
</evidence>
<keyword evidence="3" id="KW-0862">Zinc</keyword>
<dbReference type="InterPro" id="IPR013083">
    <property type="entry name" value="Znf_RING/FYVE/PHD"/>
</dbReference>
<evidence type="ECO:0000256" key="5">
    <source>
        <dbReference type="SAM" id="MobiDB-lite"/>
    </source>
</evidence>
<dbReference type="Proteomes" id="UP000515163">
    <property type="component" value="Unplaced"/>
</dbReference>
<keyword evidence="2 4" id="KW-0863">Zinc-finger</keyword>